<organism evidence="10 11">
    <name type="scientific">Plantibacter cousiniae</name>
    <name type="common">nom. nud.</name>
    <dbReference type="NCBI Taxonomy" id="199709"/>
    <lineage>
        <taxon>Bacteria</taxon>
        <taxon>Bacillati</taxon>
        <taxon>Actinomycetota</taxon>
        <taxon>Actinomycetes</taxon>
        <taxon>Micrococcales</taxon>
        <taxon>Microbacteriaceae</taxon>
        <taxon>Plantibacter</taxon>
    </lineage>
</organism>
<evidence type="ECO:0000313" key="10">
    <source>
        <dbReference type="EMBL" id="SKC61493.1"/>
    </source>
</evidence>
<dbReference type="InterPro" id="IPR004358">
    <property type="entry name" value="Sig_transdc_His_kin-like_C"/>
</dbReference>
<dbReference type="InterPro" id="IPR029016">
    <property type="entry name" value="GAF-like_dom_sf"/>
</dbReference>
<sequence length="407" mass="43235">MGHVPDSDDERARVITAEDITRRSAIAEYQVVGRPPETDLESLVHLAAAMCGVPTAVINIIDDRFQHQIAAVGLEPASCSREDSMCAVVFQQQVRTIVSDAREDPRFAANPFVTGELANVRFYASSPLVTPDGVPIGTLCIFDDRVRELTPEQGKALDLLARQVVDVLELLRLTYELGQSNEQLAQFAGQVSHDLRNPLMAVSGFLELATDSPEMANAPHAAKALARAESAADRMAAMITDLLDFARIGGARPRRAPIDLGPLVSSVVEDLDATITSTGATVDVDTPFQVHGDETLLGALLQNLIANAVKFSAAAGVVPHVLVQAERVSAGVLVAVEDNGPGVAPEQRERVFDLMERAAGSEVAGLGIGLSTCRRIVEAHGGRIEIDESGLGGASVWFLLPDARSAA</sequence>
<dbReference type="Gene3D" id="3.30.450.40">
    <property type="match status" value="1"/>
</dbReference>
<dbReference type="Proteomes" id="UP000190827">
    <property type="component" value="Unassembled WGS sequence"/>
</dbReference>
<dbReference type="Gene3D" id="3.30.565.10">
    <property type="entry name" value="Histidine kinase-like ATPase, C-terminal domain"/>
    <property type="match status" value="1"/>
</dbReference>
<gene>
    <name evidence="10" type="ORF">SAMN06295973_2493</name>
</gene>
<dbReference type="SUPFAM" id="SSF55781">
    <property type="entry name" value="GAF domain-like"/>
    <property type="match status" value="1"/>
</dbReference>
<dbReference type="SUPFAM" id="SSF47384">
    <property type="entry name" value="Homodimeric domain of signal transducing histidine kinase"/>
    <property type="match status" value="1"/>
</dbReference>
<dbReference type="PRINTS" id="PR00344">
    <property type="entry name" value="BCTRLSENSOR"/>
</dbReference>
<dbReference type="EMBL" id="FUZO01000001">
    <property type="protein sequence ID" value="SKC61493.1"/>
    <property type="molecule type" value="Genomic_DNA"/>
</dbReference>
<dbReference type="InterPro" id="IPR036890">
    <property type="entry name" value="HATPase_C_sf"/>
</dbReference>
<evidence type="ECO:0000256" key="8">
    <source>
        <dbReference type="ARBA" id="ARBA00039401"/>
    </source>
</evidence>
<dbReference type="EC" id="2.7.13.3" evidence="3"/>
<comment type="subcellular location">
    <subcellularLocation>
        <location evidence="2">Cell membrane</location>
    </subcellularLocation>
</comment>
<dbReference type="Pfam" id="PF02518">
    <property type="entry name" value="HATPase_c"/>
    <property type="match status" value="1"/>
</dbReference>
<comment type="catalytic activity">
    <reaction evidence="1">
        <text>ATP + protein L-histidine = ADP + protein N-phospho-L-histidine.</text>
        <dbReference type="EC" id="2.7.13.3"/>
    </reaction>
</comment>
<dbReference type="InterPro" id="IPR036097">
    <property type="entry name" value="HisK_dim/P_sf"/>
</dbReference>
<reference evidence="10 11" key="1">
    <citation type="submission" date="2017-02" db="EMBL/GenBank/DDBJ databases">
        <authorList>
            <person name="Varghese N."/>
            <person name="Submissions S."/>
        </authorList>
    </citation>
    <scope>NUCLEOTIDE SEQUENCE [LARGE SCALE GENOMIC DNA]</scope>
    <source>
        <strain evidence="10 11">VKM Ac-1787</strain>
    </source>
</reference>
<dbReference type="PANTHER" id="PTHR42878">
    <property type="entry name" value="TWO-COMPONENT HISTIDINE KINASE"/>
    <property type="match status" value="1"/>
</dbReference>
<dbReference type="Pfam" id="PF00512">
    <property type="entry name" value="HisKA"/>
    <property type="match status" value="1"/>
</dbReference>
<evidence type="ECO:0000313" key="11">
    <source>
        <dbReference type="Proteomes" id="UP000190827"/>
    </source>
</evidence>
<dbReference type="InterPro" id="IPR003018">
    <property type="entry name" value="GAF"/>
</dbReference>
<name>A0ABY1LN45_9MICO</name>
<dbReference type="SUPFAM" id="SSF55874">
    <property type="entry name" value="ATPase domain of HSP90 chaperone/DNA topoisomerase II/histidine kinase"/>
    <property type="match status" value="1"/>
</dbReference>
<proteinExistence type="predicted"/>
<evidence type="ECO:0000256" key="1">
    <source>
        <dbReference type="ARBA" id="ARBA00000085"/>
    </source>
</evidence>
<dbReference type="InterPro" id="IPR003661">
    <property type="entry name" value="HisK_dim/P_dom"/>
</dbReference>
<dbReference type="CDD" id="cd00082">
    <property type="entry name" value="HisKA"/>
    <property type="match status" value="1"/>
</dbReference>
<dbReference type="PANTHER" id="PTHR42878:SF15">
    <property type="entry name" value="BACTERIOPHYTOCHROME"/>
    <property type="match status" value="1"/>
</dbReference>
<dbReference type="InterPro" id="IPR005467">
    <property type="entry name" value="His_kinase_dom"/>
</dbReference>
<feature type="domain" description="Histidine kinase" evidence="9">
    <location>
        <begin position="190"/>
        <end position="404"/>
    </location>
</feature>
<keyword evidence="7" id="KW-0902">Two-component regulatory system</keyword>
<dbReference type="Gene3D" id="1.10.287.130">
    <property type="match status" value="1"/>
</dbReference>
<dbReference type="GO" id="GO:0016301">
    <property type="term" value="F:kinase activity"/>
    <property type="evidence" value="ECO:0007669"/>
    <property type="project" value="UniProtKB-KW"/>
</dbReference>
<keyword evidence="11" id="KW-1185">Reference proteome</keyword>
<accession>A0ABY1LN45</accession>
<evidence type="ECO:0000256" key="3">
    <source>
        <dbReference type="ARBA" id="ARBA00012438"/>
    </source>
</evidence>
<comment type="caution">
    <text evidence="10">The sequence shown here is derived from an EMBL/GenBank/DDBJ whole genome shotgun (WGS) entry which is preliminary data.</text>
</comment>
<protein>
    <recommendedName>
        <fullName evidence="8">Sensor-like histidine kinase SenX3</fullName>
        <ecNumber evidence="3">2.7.13.3</ecNumber>
    </recommendedName>
</protein>
<keyword evidence="6 10" id="KW-0418">Kinase</keyword>
<evidence type="ECO:0000256" key="2">
    <source>
        <dbReference type="ARBA" id="ARBA00004236"/>
    </source>
</evidence>
<dbReference type="SMART" id="SM00387">
    <property type="entry name" value="HATPase_c"/>
    <property type="match status" value="1"/>
</dbReference>
<dbReference type="InterPro" id="IPR050351">
    <property type="entry name" value="BphY/WalK/GraS-like"/>
</dbReference>
<evidence type="ECO:0000256" key="6">
    <source>
        <dbReference type="ARBA" id="ARBA00022777"/>
    </source>
</evidence>
<dbReference type="Pfam" id="PF13185">
    <property type="entry name" value="GAF_2"/>
    <property type="match status" value="1"/>
</dbReference>
<evidence type="ECO:0000256" key="4">
    <source>
        <dbReference type="ARBA" id="ARBA00022553"/>
    </source>
</evidence>
<evidence type="ECO:0000259" key="9">
    <source>
        <dbReference type="PROSITE" id="PS50109"/>
    </source>
</evidence>
<evidence type="ECO:0000256" key="5">
    <source>
        <dbReference type="ARBA" id="ARBA00022679"/>
    </source>
</evidence>
<dbReference type="InterPro" id="IPR003594">
    <property type="entry name" value="HATPase_dom"/>
</dbReference>
<keyword evidence="4" id="KW-0597">Phosphoprotein</keyword>
<keyword evidence="5" id="KW-0808">Transferase</keyword>
<dbReference type="SMART" id="SM00388">
    <property type="entry name" value="HisKA"/>
    <property type="match status" value="1"/>
</dbReference>
<dbReference type="PROSITE" id="PS50109">
    <property type="entry name" value="HIS_KIN"/>
    <property type="match status" value="1"/>
</dbReference>
<evidence type="ECO:0000256" key="7">
    <source>
        <dbReference type="ARBA" id="ARBA00023012"/>
    </source>
</evidence>